<evidence type="ECO:0000313" key="2">
    <source>
        <dbReference type="Proteomes" id="UP001499852"/>
    </source>
</evidence>
<organism evidence="1 2">
    <name type="scientific">Prosthecobacter algae</name>
    <dbReference type="NCBI Taxonomy" id="1144682"/>
    <lineage>
        <taxon>Bacteria</taxon>
        <taxon>Pseudomonadati</taxon>
        <taxon>Verrucomicrobiota</taxon>
        <taxon>Verrucomicrobiia</taxon>
        <taxon>Verrucomicrobiales</taxon>
        <taxon>Verrucomicrobiaceae</taxon>
        <taxon>Prosthecobacter</taxon>
    </lineage>
</organism>
<dbReference type="EMBL" id="BAABIA010000001">
    <property type="protein sequence ID" value="GAA5132843.1"/>
    <property type="molecule type" value="Genomic_DNA"/>
</dbReference>
<protein>
    <submittedName>
        <fullName evidence="1">Uncharacterized protein</fullName>
    </submittedName>
</protein>
<keyword evidence="2" id="KW-1185">Reference proteome</keyword>
<comment type="caution">
    <text evidence="1">The sequence shown here is derived from an EMBL/GenBank/DDBJ whole genome shotgun (WGS) entry which is preliminary data.</text>
</comment>
<accession>A0ABP9NRY4</accession>
<evidence type="ECO:0000313" key="1">
    <source>
        <dbReference type="EMBL" id="GAA5132843.1"/>
    </source>
</evidence>
<dbReference type="Proteomes" id="UP001499852">
    <property type="component" value="Unassembled WGS sequence"/>
</dbReference>
<reference evidence="2" key="1">
    <citation type="journal article" date="2019" name="Int. J. Syst. Evol. Microbiol.">
        <title>The Global Catalogue of Microorganisms (GCM) 10K type strain sequencing project: providing services to taxonomists for standard genome sequencing and annotation.</title>
        <authorList>
            <consortium name="The Broad Institute Genomics Platform"/>
            <consortium name="The Broad Institute Genome Sequencing Center for Infectious Disease"/>
            <person name="Wu L."/>
            <person name="Ma J."/>
        </authorList>
    </citation>
    <scope>NUCLEOTIDE SEQUENCE [LARGE SCALE GENOMIC DNA]</scope>
    <source>
        <strain evidence="2">JCM 18053</strain>
    </source>
</reference>
<name>A0ABP9NRY4_9BACT</name>
<sequence length="62" mass="6543">MRAVSTALRFTCTEPPTDCKAGKLAKDKYKAPGPVCKAATSITIPRAQANPVTVRAVPMSQP</sequence>
<proteinExistence type="predicted"/>
<gene>
    <name evidence="1" type="ORF">GCM10023213_01640</name>
</gene>